<evidence type="ECO:0000256" key="8">
    <source>
        <dbReference type="ARBA" id="ARBA00022781"/>
    </source>
</evidence>
<evidence type="ECO:0000313" key="21">
    <source>
        <dbReference type="Proteomes" id="UP000182045"/>
    </source>
</evidence>
<dbReference type="InterPro" id="IPR040627">
    <property type="entry name" value="T3SS_ATPase_C"/>
</dbReference>
<protein>
    <recommendedName>
        <fullName evidence="4">Flagellum-specific ATP synthase</fullName>
        <ecNumber evidence="3">7.1.2.2</ecNumber>
    </recommendedName>
</protein>
<evidence type="ECO:0000313" key="19">
    <source>
        <dbReference type="EMBL" id="KPP95541.1"/>
    </source>
</evidence>
<dbReference type="SMART" id="SM00382">
    <property type="entry name" value="AAA"/>
    <property type="match status" value="1"/>
</dbReference>
<dbReference type="PANTHER" id="PTHR15184">
    <property type="entry name" value="ATP SYNTHASE"/>
    <property type="match status" value="1"/>
</dbReference>
<evidence type="ECO:0000256" key="13">
    <source>
        <dbReference type="ARBA" id="ARBA00023065"/>
    </source>
</evidence>
<dbReference type="STRING" id="1666912.Ga0058931_2179"/>
<dbReference type="GO" id="GO:0030254">
    <property type="term" value="P:protein secretion by the type III secretion system"/>
    <property type="evidence" value="ECO:0007669"/>
    <property type="project" value="InterPro"/>
</dbReference>
<dbReference type="Proteomes" id="UP000182045">
    <property type="component" value="Unassembled WGS sequence"/>
</dbReference>
<comment type="similarity">
    <text evidence="2">Belongs to the ATPase alpha/beta chains family.</text>
</comment>
<keyword evidence="10" id="KW-0067">ATP-binding</keyword>
<keyword evidence="5" id="KW-0813">Transport</keyword>
<dbReference type="InterPro" id="IPR050053">
    <property type="entry name" value="ATPase_alpha/beta_chains"/>
</dbReference>
<keyword evidence="19" id="KW-0378">Hydrolase</keyword>
<dbReference type="FunFam" id="3.40.50.12240:FF:000002">
    <property type="entry name" value="Flagellum-specific ATP synthase FliI"/>
    <property type="match status" value="1"/>
</dbReference>
<comment type="subcellular location">
    <subcellularLocation>
        <location evidence="1">Cytoplasm</location>
    </subcellularLocation>
</comment>
<dbReference type="GO" id="GO:0016887">
    <property type="term" value="F:ATP hydrolysis activity"/>
    <property type="evidence" value="ECO:0007669"/>
    <property type="project" value="InterPro"/>
</dbReference>
<dbReference type="GO" id="GO:0044781">
    <property type="term" value="P:bacterial-type flagellum organization"/>
    <property type="evidence" value="ECO:0007669"/>
    <property type="project" value="UniProtKB-KW"/>
</dbReference>
<evidence type="ECO:0000256" key="9">
    <source>
        <dbReference type="ARBA" id="ARBA00022795"/>
    </source>
</evidence>
<keyword evidence="7" id="KW-0547">Nucleotide-binding</keyword>
<dbReference type="EC" id="7.1.2.2" evidence="3"/>
<dbReference type="GO" id="GO:0046933">
    <property type="term" value="F:proton-transporting ATP synthase activity, rotational mechanism"/>
    <property type="evidence" value="ECO:0007669"/>
    <property type="project" value="TreeGrafter"/>
</dbReference>
<evidence type="ECO:0000256" key="11">
    <source>
        <dbReference type="ARBA" id="ARBA00022927"/>
    </source>
</evidence>
<evidence type="ECO:0000259" key="17">
    <source>
        <dbReference type="SMART" id="SM00382"/>
    </source>
</evidence>
<keyword evidence="14" id="KW-1006">Bacterial flagellum protein export</keyword>
<keyword evidence="11" id="KW-0653">Protein transport</keyword>
<keyword evidence="12" id="KW-1278">Translocase</keyword>
<dbReference type="Pfam" id="PF00006">
    <property type="entry name" value="ATP-synt_ab"/>
    <property type="match status" value="1"/>
</dbReference>
<dbReference type="GO" id="GO:0005524">
    <property type="term" value="F:ATP binding"/>
    <property type="evidence" value="ECO:0007669"/>
    <property type="project" value="UniProtKB-KW"/>
</dbReference>
<evidence type="ECO:0000256" key="7">
    <source>
        <dbReference type="ARBA" id="ARBA00022741"/>
    </source>
</evidence>
<name>A0A0P7YX86_9RHOB</name>
<evidence type="ECO:0000256" key="2">
    <source>
        <dbReference type="ARBA" id="ARBA00008936"/>
    </source>
</evidence>
<comment type="catalytic activity">
    <reaction evidence="16">
        <text>ATP + H2O + cellular proteinSide 1 = ADP + phosphate + cellular proteinSide 2.</text>
        <dbReference type="EC" id="7.4.2.8"/>
    </reaction>
</comment>
<dbReference type="PROSITE" id="PS00152">
    <property type="entry name" value="ATPASE_ALPHA_BETA"/>
    <property type="match status" value="1"/>
</dbReference>
<dbReference type="OrthoDB" id="9801639at2"/>
<dbReference type="RefSeq" id="WP_072246353.1">
    <property type="nucleotide sequence ID" value="NZ_FBYC01000004.1"/>
</dbReference>
<accession>A0A0P7YX86</accession>
<dbReference type="GO" id="GO:0030257">
    <property type="term" value="C:type III protein secretion system complex"/>
    <property type="evidence" value="ECO:0007669"/>
    <property type="project" value="InterPro"/>
</dbReference>
<dbReference type="InterPro" id="IPR005714">
    <property type="entry name" value="ATPase_T3SS_FliI/YscN"/>
</dbReference>
<dbReference type="EMBL" id="FBYC01000004">
    <property type="protein sequence ID" value="CUX82121.1"/>
    <property type="molecule type" value="Genomic_DNA"/>
</dbReference>
<dbReference type="InterPro" id="IPR003593">
    <property type="entry name" value="AAA+_ATPase"/>
</dbReference>
<dbReference type="SUPFAM" id="SSF52540">
    <property type="entry name" value="P-loop containing nucleoside triphosphate hydrolases"/>
    <property type="match status" value="1"/>
</dbReference>
<organism evidence="19 20">
    <name type="scientific">Roseibaca calidilacus</name>
    <dbReference type="NCBI Taxonomy" id="1666912"/>
    <lineage>
        <taxon>Bacteria</taxon>
        <taxon>Pseudomonadati</taxon>
        <taxon>Pseudomonadota</taxon>
        <taxon>Alphaproteobacteria</taxon>
        <taxon>Rhodobacterales</taxon>
        <taxon>Paracoccaceae</taxon>
        <taxon>Roseinatronobacter</taxon>
    </lineage>
</organism>
<dbReference type="Gene3D" id="3.40.50.12240">
    <property type="match status" value="1"/>
</dbReference>
<proteinExistence type="inferred from homology"/>
<evidence type="ECO:0000256" key="4">
    <source>
        <dbReference type="ARBA" id="ARBA00020580"/>
    </source>
</evidence>
<evidence type="ECO:0000256" key="14">
    <source>
        <dbReference type="ARBA" id="ARBA00023225"/>
    </source>
</evidence>
<keyword evidence="13" id="KW-0406">Ion transport</keyword>
<evidence type="ECO:0000256" key="10">
    <source>
        <dbReference type="ARBA" id="ARBA00022840"/>
    </source>
</evidence>
<dbReference type="EMBL" id="LJSG01000002">
    <property type="protein sequence ID" value="KPP95541.1"/>
    <property type="molecule type" value="Genomic_DNA"/>
</dbReference>
<evidence type="ECO:0000256" key="6">
    <source>
        <dbReference type="ARBA" id="ARBA00022490"/>
    </source>
</evidence>
<reference evidence="18 21" key="2">
    <citation type="submission" date="2016-01" db="EMBL/GenBank/DDBJ databases">
        <authorList>
            <person name="Varghese N."/>
        </authorList>
    </citation>
    <scope>NUCLEOTIDE SEQUENCE [LARGE SCALE GENOMIC DNA]</scope>
    <source>
        <strain evidence="18 21">HL-91</strain>
    </source>
</reference>
<dbReference type="Pfam" id="PF18269">
    <property type="entry name" value="T3SS_ATPase_C"/>
    <property type="match status" value="1"/>
</dbReference>
<keyword evidence="21" id="KW-1185">Reference proteome</keyword>
<reference evidence="19 20" key="1">
    <citation type="submission" date="2015-09" db="EMBL/GenBank/DDBJ databases">
        <title>Identification and resolution of microdiversity through metagenomic sequencing of parallel consortia.</title>
        <authorList>
            <person name="Nelson W.C."/>
            <person name="Romine M.F."/>
            <person name="Lindemann S.R."/>
        </authorList>
    </citation>
    <scope>NUCLEOTIDE SEQUENCE [LARGE SCALE GENOMIC DNA]</scope>
    <source>
        <strain evidence="19">HL-91</strain>
    </source>
</reference>
<dbReference type="GO" id="GO:0008564">
    <property type="term" value="F:protein-exporting ATPase activity"/>
    <property type="evidence" value="ECO:0007669"/>
    <property type="project" value="UniProtKB-EC"/>
</dbReference>
<dbReference type="CDD" id="cd01136">
    <property type="entry name" value="ATPase_flagellum-secretory_path_III"/>
    <property type="match status" value="1"/>
</dbReference>
<keyword evidence="6" id="KW-0963">Cytoplasm</keyword>
<dbReference type="Proteomes" id="UP000050413">
    <property type="component" value="Unassembled WGS sequence"/>
</dbReference>
<evidence type="ECO:0000313" key="18">
    <source>
        <dbReference type="EMBL" id="CUX82121.1"/>
    </source>
</evidence>
<keyword evidence="15" id="KW-0066">ATP synthesis</keyword>
<evidence type="ECO:0000256" key="16">
    <source>
        <dbReference type="ARBA" id="ARBA00034006"/>
    </source>
</evidence>
<dbReference type="InterPro" id="IPR027417">
    <property type="entry name" value="P-loop_NTPase"/>
</dbReference>
<dbReference type="InterPro" id="IPR000194">
    <property type="entry name" value="ATPase_F1/V1/A1_a/bsu_nucl-bd"/>
</dbReference>
<evidence type="ECO:0000256" key="5">
    <source>
        <dbReference type="ARBA" id="ARBA00022448"/>
    </source>
</evidence>
<evidence type="ECO:0000256" key="15">
    <source>
        <dbReference type="ARBA" id="ARBA00023310"/>
    </source>
</evidence>
<feature type="domain" description="AAA+ ATPase" evidence="17">
    <location>
        <begin position="162"/>
        <end position="346"/>
    </location>
</feature>
<dbReference type="NCBIfam" id="TIGR01026">
    <property type="entry name" value="fliI_yscN"/>
    <property type="match status" value="1"/>
</dbReference>
<comment type="caution">
    <text evidence="19">The sequence shown here is derived from an EMBL/GenBank/DDBJ whole genome shotgun (WGS) entry which is preliminary data.</text>
</comment>
<dbReference type="AlphaFoldDB" id="A0A0P7YX86"/>
<dbReference type="PANTHER" id="PTHR15184:SF81">
    <property type="entry name" value="FLAGELLUM-SPECIFIC ATP SYNTHASE"/>
    <property type="match status" value="1"/>
</dbReference>
<evidence type="ECO:0000256" key="3">
    <source>
        <dbReference type="ARBA" id="ARBA00012473"/>
    </source>
</evidence>
<evidence type="ECO:0000313" key="20">
    <source>
        <dbReference type="Proteomes" id="UP000050413"/>
    </source>
</evidence>
<evidence type="ECO:0000256" key="1">
    <source>
        <dbReference type="ARBA" id="ARBA00004496"/>
    </source>
</evidence>
<gene>
    <name evidence="19" type="primary">fliI</name>
    <name evidence="18" type="ORF">Ga0058931_2179</name>
    <name evidence="19" type="ORF">HLUCCA05_02470</name>
</gene>
<dbReference type="GO" id="GO:0005737">
    <property type="term" value="C:cytoplasm"/>
    <property type="evidence" value="ECO:0007669"/>
    <property type="project" value="UniProtKB-SubCell"/>
</dbReference>
<dbReference type="PATRIC" id="fig|1666912.4.peg.1645"/>
<dbReference type="InterPro" id="IPR020003">
    <property type="entry name" value="ATPase_a/bsu_AS"/>
</dbReference>
<evidence type="ECO:0000256" key="12">
    <source>
        <dbReference type="ARBA" id="ARBA00022967"/>
    </source>
</evidence>
<keyword evidence="8" id="KW-0375">Hydrogen ion transport</keyword>
<keyword evidence="9" id="KW-1005">Bacterial flagellum biogenesis</keyword>
<sequence length="447" mass="47049">MSAAPRPLVALRDRLQALPRPAPVLSGQVVRYDGLHLDTTGFPAQPGALACVQGAQGRPVLAEVVGFEDGRNKLVVTDPGTPILAGAGVHLLPGGQDVAVGEGLLGRVTDAQGTPLDNRPAPVLSESWPLAGKPLNPLLRKPVDQPFDCGVRIVNAALTMGEGQRIGIIAGSGVGKSVLIEMMARNAQADVVVLALIGERAREVGHMASRLMQGDAAARCCMVAVPADRSPLLRLRGVRRAIAIAEWFRQTGRRVLLIVDSLTRVGHAQREIGLAMGEQPTAKGYPPSVIALIPQLLERAGPGLPGEGTITAICTVLADGDDTVSDPVVDSARAILDGHLVLSRAQAQAGIYPAIDITQSVSRVMPDVTDDAQQSAAMRLKKLVSAYNANRDLVMMGGYVKGQDRDLDEAMQLWPQICALISQSPRDPVTLDDSRAALMAVCGTAEE</sequence>